<dbReference type="OrthoDB" id="4498107at2759"/>
<proteinExistence type="predicted"/>
<evidence type="ECO:0000313" key="3">
    <source>
        <dbReference type="Proteomes" id="UP000248423"/>
    </source>
</evidence>
<gene>
    <name evidence="2" type="ORF">BO78DRAFT_145049</name>
</gene>
<feature type="region of interest" description="Disordered" evidence="1">
    <location>
        <begin position="1"/>
        <end position="76"/>
    </location>
</feature>
<evidence type="ECO:0000256" key="1">
    <source>
        <dbReference type="SAM" id="MobiDB-lite"/>
    </source>
</evidence>
<feature type="region of interest" description="Disordered" evidence="1">
    <location>
        <begin position="172"/>
        <end position="201"/>
    </location>
</feature>
<name>A0A319E699_ASPSB</name>
<sequence length="201" mass="22612">MSNRGWDPNKRVISDRRGSDADYDIRSPQSSHVGVQPPPSYYGPNFVNSGQGRSSSFTYGDIKEPKIPDPYVKRPQPYPPSVEAEYYAYKTNETQYTAAKKALALAKPISVGKNEPNALPRLQAGEQLATDQLVASNSIAASRSGFDHKYPTAYEDVEAKTTHQKVAKTWLSRSTRTRRQRETIRGKMDDVRRIQQNDADF</sequence>
<dbReference type="Proteomes" id="UP000248423">
    <property type="component" value="Unassembled WGS sequence"/>
</dbReference>
<dbReference type="AlphaFoldDB" id="A0A319E699"/>
<dbReference type="VEuPathDB" id="FungiDB:BO78DRAFT_145049"/>
<feature type="compositionally biased region" description="Basic and acidic residues" evidence="1">
    <location>
        <begin position="180"/>
        <end position="195"/>
    </location>
</feature>
<keyword evidence="3" id="KW-1185">Reference proteome</keyword>
<reference evidence="2 3" key="1">
    <citation type="submission" date="2018-02" db="EMBL/GenBank/DDBJ databases">
        <title>The genomes of Aspergillus section Nigri reveals drivers in fungal speciation.</title>
        <authorList>
            <consortium name="DOE Joint Genome Institute"/>
            <person name="Vesth T.C."/>
            <person name="Nybo J."/>
            <person name="Theobald S."/>
            <person name="Brandl J."/>
            <person name="Frisvad J.C."/>
            <person name="Nielsen K.F."/>
            <person name="Lyhne E.K."/>
            <person name="Kogle M.E."/>
            <person name="Kuo A."/>
            <person name="Riley R."/>
            <person name="Clum A."/>
            <person name="Nolan M."/>
            <person name="Lipzen A."/>
            <person name="Salamov A."/>
            <person name="Henrissat B."/>
            <person name="Wiebenga A."/>
            <person name="De vries R.P."/>
            <person name="Grigoriev I.V."/>
            <person name="Mortensen U.H."/>
            <person name="Andersen M.R."/>
            <person name="Baker S.E."/>
        </authorList>
    </citation>
    <scope>NUCLEOTIDE SEQUENCE [LARGE SCALE GENOMIC DNA]</scope>
    <source>
        <strain evidence="2 3">CBS 121057</strain>
    </source>
</reference>
<dbReference type="EMBL" id="KZ826357">
    <property type="protein sequence ID" value="PYI05511.1"/>
    <property type="molecule type" value="Genomic_DNA"/>
</dbReference>
<protein>
    <submittedName>
        <fullName evidence="2">Uncharacterized protein</fullName>
    </submittedName>
</protein>
<feature type="compositionally biased region" description="Polar residues" evidence="1">
    <location>
        <begin position="46"/>
        <end position="58"/>
    </location>
</feature>
<evidence type="ECO:0000313" key="2">
    <source>
        <dbReference type="EMBL" id="PYI05511.1"/>
    </source>
</evidence>
<feature type="compositionally biased region" description="Basic and acidic residues" evidence="1">
    <location>
        <begin position="7"/>
        <end position="25"/>
    </location>
</feature>
<organism evidence="2 3">
    <name type="scientific">Aspergillus sclerotiicarbonarius (strain CBS 121057 / IBT 28362)</name>
    <dbReference type="NCBI Taxonomy" id="1448318"/>
    <lineage>
        <taxon>Eukaryota</taxon>
        <taxon>Fungi</taxon>
        <taxon>Dikarya</taxon>
        <taxon>Ascomycota</taxon>
        <taxon>Pezizomycotina</taxon>
        <taxon>Eurotiomycetes</taxon>
        <taxon>Eurotiomycetidae</taxon>
        <taxon>Eurotiales</taxon>
        <taxon>Aspergillaceae</taxon>
        <taxon>Aspergillus</taxon>
        <taxon>Aspergillus subgen. Circumdati</taxon>
    </lineage>
</organism>
<accession>A0A319E699</accession>